<organism evidence="1 2">
    <name type="scientific">Neophaeococcomyces mojaviensis</name>
    <dbReference type="NCBI Taxonomy" id="3383035"/>
    <lineage>
        <taxon>Eukaryota</taxon>
        <taxon>Fungi</taxon>
        <taxon>Dikarya</taxon>
        <taxon>Ascomycota</taxon>
        <taxon>Pezizomycotina</taxon>
        <taxon>Eurotiomycetes</taxon>
        <taxon>Chaetothyriomycetidae</taxon>
        <taxon>Chaetothyriales</taxon>
        <taxon>Chaetothyriales incertae sedis</taxon>
        <taxon>Neophaeococcomyces</taxon>
    </lineage>
</organism>
<sequence>MDTPAAHTLSIENQQYLLWATKVSLKSQLFSTLGAPDQDFILVTAVSWDKSEFGKDDLEEICYEYEQTDDVWCRSFLSLVLLLQPPKTKCATSGKRILKINNLKAKLPAGPLAIQISTGQVLKVAKLQSDTHAAFASSIIPNQKAKAAFTEFSRSESVQIPLPSRLYYPKREDKPLHGVRIAVKDTIALKGLRTSFGSAPWLETYPPELASAPCVQKLIDAGAVIVGQTKTTEFAEGLNPSDWIHTSCPFNPRGDGQQKTSSSSTGSASASAAYEWLDVSLGTDTGGSIRHPAGVNGLYGQRPSHGRIDLTGVLGATDLFNTVGIFARDVELFSKVGGFLVEGKPMPRPLPSQRRYNLLYPTRASHMTNPIYHGQYRWFPHPEVDQSHWSEAEKQLEQTVARMEKLLDCKRIPFNINELWRATPVLGQPRSLDEATGEIYQVITTSSAIHTGIDDFIAKYKSEHDGEEPLISEIVKQRLDYGRSVQAGQVAKAVEAMEAFREWTLNTLFGSYDQNATTIMVFPQTCGLPDYRNDVPVRGETFNSTFSIYALGYLVGCPDYTLPVAETPYTSKVTGQTEHLPVTLSLVGRPGTDLELFDVVDYLHQNGALSDVLAGPRVFQN</sequence>
<evidence type="ECO:0000313" key="2">
    <source>
        <dbReference type="Proteomes" id="UP001172386"/>
    </source>
</evidence>
<proteinExistence type="predicted"/>
<gene>
    <name evidence="1" type="ORF">H2198_003415</name>
</gene>
<reference evidence="1" key="1">
    <citation type="submission" date="2022-10" db="EMBL/GenBank/DDBJ databases">
        <title>Culturing micro-colonial fungi from biological soil crusts in the Mojave desert and describing Neophaeococcomyces mojavensis, and introducing the new genera and species Taxawa tesnikishii.</title>
        <authorList>
            <person name="Kurbessoian T."/>
            <person name="Stajich J.E."/>
        </authorList>
    </citation>
    <scope>NUCLEOTIDE SEQUENCE</scope>
    <source>
        <strain evidence="1">JES_112</strain>
    </source>
</reference>
<keyword evidence="2" id="KW-1185">Reference proteome</keyword>
<comment type="caution">
    <text evidence="1">The sequence shown here is derived from an EMBL/GenBank/DDBJ whole genome shotgun (WGS) entry which is preliminary data.</text>
</comment>
<evidence type="ECO:0000313" key="1">
    <source>
        <dbReference type="EMBL" id="KAJ9658986.1"/>
    </source>
</evidence>
<dbReference type="Proteomes" id="UP001172386">
    <property type="component" value="Unassembled WGS sequence"/>
</dbReference>
<protein>
    <submittedName>
        <fullName evidence="1">Uncharacterized protein</fullName>
    </submittedName>
</protein>
<name>A0ACC3ABY8_9EURO</name>
<dbReference type="EMBL" id="JAPDRQ010000045">
    <property type="protein sequence ID" value="KAJ9658986.1"/>
    <property type="molecule type" value="Genomic_DNA"/>
</dbReference>
<accession>A0ACC3ABY8</accession>